<dbReference type="GeneID" id="62162155"/>
<dbReference type="PROSITE" id="PS50088">
    <property type="entry name" value="ANK_REPEAT"/>
    <property type="match status" value="1"/>
</dbReference>
<dbReference type="InterPro" id="IPR002110">
    <property type="entry name" value="Ankyrin_rpt"/>
</dbReference>
<evidence type="ECO:0000313" key="7">
    <source>
        <dbReference type="Proteomes" id="UP000781932"/>
    </source>
</evidence>
<evidence type="ECO:0000259" key="5">
    <source>
        <dbReference type="Pfam" id="PF26640"/>
    </source>
</evidence>
<evidence type="ECO:0000256" key="3">
    <source>
        <dbReference type="SAM" id="Phobius"/>
    </source>
</evidence>
<dbReference type="InterPro" id="IPR036770">
    <property type="entry name" value="Ankyrin_rpt-contain_sf"/>
</dbReference>
<dbReference type="GO" id="GO:0005840">
    <property type="term" value="C:ribosome"/>
    <property type="evidence" value="ECO:0007669"/>
    <property type="project" value="UniProtKB-KW"/>
</dbReference>
<dbReference type="Pfam" id="PF12796">
    <property type="entry name" value="Ank_2"/>
    <property type="match status" value="1"/>
</dbReference>
<name>A0A9P6I249_9PEZI</name>
<gene>
    <name evidence="6" type="ORF">CkaCkLH20_06364</name>
</gene>
<proteinExistence type="predicted"/>
<dbReference type="Pfam" id="PF26640">
    <property type="entry name" value="DUF8212"/>
    <property type="match status" value="1"/>
</dbReference>
<feature type="domain" description="DUF8212" evidence="5">
    <location>
        <begin position="223"/>
        <end position="249"/>
    </location>
</feature>
<keyword evidence="3" id="KW-0472">Membrane</keyword>
<protein>
    <submittedName>
        <fullName evidence="6">37s ribosomal protein rsm22</fullName>
    </submittedName>
</protein>
<keyword evidence="1" id="KW-0040">ANK repeat</keyword>
<keyword evidence="2" id="KW-0175">Coiled coil</keyword>
<feature type="coiled-coil region" evidence="2">
    <location>
        <begin position="577"/>
        <end position="618"/>
    </location>
</feature>
<dbReference type="PANTHER" id="PTHR10622">
    <property type="entry name" value="HET DOMAIN-CONTAINING PROTEIN"/>
    <property type="match status" value="1"/>
</dbReference>
<dbReference type="InterPro" id="IPR058525">
    <property type="entry name" value="DUF8212"/>
</dbReference>
<keyword evidence="3" id="KW-1133">Transmembrane helix</keyword>
<dbReference type="Gene3D" id="1.25.40.20">
    <property type="entry name" value="Ankyrin repeat-containing domain"/>
    <property type="match status" value="1"/>
</dbReference>
<keyword evidence="6" id="KW-0687">Ribonucleoprotein</keyword>
<evidence type="ECO:0000256" key="2">
    <source>
        <dbReference type="SAM" id="Coils"/>
    </source>
</evidence>
<evidence type="ECO:0000256" key="1">
    <source>
        <dbReference type="PROSITE-ProRule" id="PRU00023"/>
    </source>
</evidence>
<keyword evidence="6" id="KW-0689">Ribosomal protein</keyword>
<sequence length="863" mass="97473">MRLINVKTGKLEQFHINKPPYAILSHTWGADEEEISFQDVESGNISGKEFGKFKLEKCCKQAKEDGLNYAWIDTCCIDKTNSVELNEAINSMYHWYQAANTCYAYLADVSTEDSTTNLAALQHSLWFTRGWTLQELLAPKDLVFYGRGWDYLGSKTQLAEVLGEITSIPPRFLLRNDALYEASIAQRMSWAARRRTKRVEDIAYSLLGIFNVMIPMIYGEGEKAFLRLQEEIMKKSTDDSILAWGLAANSDTPKVENFIMYGNVLAASPAAFANSGTVVSRGSSNATIESLGLVRGFLHARLPLHKHGGQTFGLLDCRPDHGNDAFIGIPLSRISPGIKSDEYMRPMGSEATRFSASDLTITPTSVRIHEPERFKEAPTYNRRYGFRINVPSTGELELIDVRPQNRWEKEETEEPFIFSGVDFQVDSFQQTWVRLRHRRHDAPNPQDFVMVLELEVKDSQPQARCHVMIASRDTDLDAIVGLPGLLKHVFGKSTAGNGLLEVKATLNQDRMAMQQVFAVNLLAHPSLPGTPQSPSATAELQLVEHTLNLQMVFKEDKQMRPKMDTIPEILRESIASLQSREKRIEVVDKEMDQLQKQINQLQKQIKILQNEKHDLVKGLNKEAKHMQFLSQENNTLLERHTEIIQTVSSSRNLPESLGEKRATLWDEEMLDYFSDTLLSSDRLYDSLSDIQDRSQRIFMQAVDMGCLAIMRFLVSSMDNLLFEDSLGRNVLCRAIDNNISAAIWLIEESGIDSAHIDSRGVPALVAAAAEGHLSIVRSLLDHGQSVDPARRYPLGLLWYVRLLMDTSTAYICYSNREQTSKVEITMEKLHLPARHRQGITTSLSYFSMLGPTSIPSQQLAPLH</sequence>
<dbReference type="EMBL" id="JAATWM020000019">
    <property type="protein sequence ID" value="KAF9875918.1"/>
    <property type="molecule type" value="Genomic_DNA"/>
</dbReference>
<dbReference type="PANTHER" id="PTHR10622:SF10">
    <property type="entry name" value="HET DOMAIN-CONTAINING PROTEIN"/>
    <property type="match status" value="1"/>
</dbReference>
<reference evidence="6" key="1">
    <citation type="submission" date="2020-03" db="EMBL/GenBank/DDBJ databases">
        <authorList>
            <person name="He L."/>
        </authorList>
    </citation>
    <scope>NUCLEOTIDE SEQUENCE</scope>
    <source>
        <strain evidence="6">CkLH20</strain>
    </source>
</reference>
<feature type="repeat" description="ANK" evidence="1">
    <location>
        <begin position="759"/>
        <end position="791"/>
    </location>
</feature>
<dbReference type="OrthoDB" id="194358at2759"/>
<evidence type="ECO:0000259" key="4">
    <source>
        <dbReference type="Pfam" id="PF06985"/>
    </source>
</evidence>
<dbReference type="AlphaFoldDB" id="A0A9P6I249"/>
<dbReference type="Pfam" id="PF06985">
    <property type="entry name" value="HET"/>
    <property type="match status" value="1"/>
</dbReference>
<dbReference type="PROSITE" id="PS50297">
    <property type="entry name" value="ANK_REP_REGION"/>
    <property type="match status" value="1"/>
</dbReference>
<feature type="domain" description="Heterokaryon incompatibility" evidence="4">
    <location>
        <begin position="21"/>
        <end position="116"/>
    </location>
</feature>
<dbReference type="InterPro" id="IPR010730">
    <property type="entry name" value="HET"/>
</dbReference>
<reference evidence="6" key="2">
    <citation type="submission" date="2020-11" db="EMBL/GenBank/DDBJ databases">
        <title>Whole genome sequencing of Colletotrichum sp.</title>
        <authorList>
            <person name="Li H."/>
        </authorList>
    </citation>
    <scope>NUCLEOTIDE SEQUENCE</scope>
    <source>
        <strain evidence="6">CkLH20</strain>
    </source>
</reference>
<accession>A0A9P6I249</accession>
<comment type="caution">
    <text evidence="6">The sequence shown here is derived from an EMBL/GenBank/DDBJ whole genome shotgun (WGS) entry which is preliminary data.</text>
</comment>
<feature type="transmembrane region" description="Helical" evidence="3">
    <location>
        <begin position="202"/>
        <end position="219"/>
    </location>
</feature>
<dbReference type="RefSeq" id="XP_038745379.1">
    <property type="nucleotide sequence ID" value="XM_038889081.1"/>
</dbReference>
<dbReference type="SUPFAM" id="SSF48403">
    <property type="entry name" value="Ankyrin repeat"/>
    <property type="match status" value="1"/>
</dbReference>
<keyword evidence="3" id="KW-0812">Transmembrane</keyword>
<evidence type="ECO:0000313" key="6">
    <source>
        <dbReference type="EMBL" id="KAF9875918.1"/>
    </source>
</evidence>
<organism evidence="6 7">
    <name type="scientific">Colletotrichum karsti</name>
    <dbReference type="NCBI Taxonomy" id="1095194"/>
    <lineage>
        <taxon>Eukaryota</taxon>
        <taxon>Fungi</taxon>
        <taxon>Dikarya</taxon>
        <taxon>Ascomycota</taxon>
        <taxon>Pezizomycotina</taxon>
        <taxon>Sordariomycetes</taxon>
        <taxon>Hypocreomycetidae</taxon>
        <taxon>Glomerellales</taxon>
        <taxon>Glomerellaceae</taxon>
        <taxon>Colletotrichum</taxon>
        <taxon>Colletotrichum boninense species complex</taxon>
    </lineage>
</organism>
<keyword evidence="7" id="KW-1185">Reference proteome</keyword>
<dbReference type="Proteomes" id="UP000781932">
    <property type="component" value="Unassembled WGS sequence"/>
</dbReference>